<dbReference type="FunFam" id="3.20.20.140:FF:000005">
    <property type="entry name" value="TatD family hydrolase"/>
    <property type="match status" value="1"/>
</dbReference>
<dbReference type="STRING" id="867345.SAMN05421693_10430"/>
<evidence type="ECO:0000256" key="3">
    <source>
        <dbReference type="ARBA" id="ARBA00022801"/>
    </source>
</evidence>
<dbReference type="PROSITE" id="PS01091">
    <property type="entry name" value="TATD_3"/>
    <property type="match status" value="1"/>
</dbReference>
<feature type="binding site" evidence="4">
    <location>
        <position position="130"/>
    </location>
    <ligand>
        <name>a divalent metal cation</name>
        <dbReference type="ChEBI" id="CHEBI:60240"/>
        <label>2</label>
    </ligand>
</feature>
<proteinExistence type="inferred from homology"/>
<dbReference type="GO" id="GO:0004536">
    <property type="term" value="F:DNA nuclease activity"/>
    <property type="evidence" value="ECO:0007669"/>
    <property type="project" value="InterPro"/>
</dbReference>
<dbReference type="PANTHER" id="PTHR46124:SF2">
    <property type="entry name" value="D-AMINOACYL-TRNA DEACYLASE"/>
    <property type="match status" value="1"/>
</dbReference>
<dbReference type="InterPro" id="IPR032466">
    <property type="entry name" value="Metal_Hydrolase"/>
</dbReference>
<evidence type="ECO:0000256" key="1">
    <source>
        <dbReference type="ARBA" id="ARBA00009275"/>
    </source>
</evidence>
<dbReference type="PROSITE" id="PS01137">
    <property type="entry name" value="TATD_1"/>
    <property type="match status" value="1"/>
</dbReference>
<dbReference type="PIRSF" id="PIRSF005902">
    <property type="entry name" value="DNase_TatD"/>
    <property type="match status" value="1"/>
</dbReference>
<dbReference type="GO" id="GO:0005829">
    <property type="term" value="C:cytosol"/>
    <property type="evidence" value="ECO:0007669"/>
    <property type="project" value="TreeGrafter"/>
</dbReference>
<evidence type="ECO:0000313" key="5">
    <source>
        <dbReference type="EMBL" id="SEP71229.1"/>
    </source>
</evidence>
<dbReference type="Pfam" id="PF01026">
    <property type="entry name" value="TatD_DNase"/>
    <property type="match status" value="1"/>
</dbReference>
<keyword evidence="2 4" id="KW-0479">Metal-binding</keyword>
<accession>A0A1H9A3I4</accession>
<organism evidence="5 6">
    <name type="scientific">Ectothiorhodospira magna</name>
    <dbReference type="NCBI Taxonomy" id="867345"/>
    <lineage>
        <taxon>Bacteria</taxon>
        <taxon>Pseudomonadati</taxon>
        <taxon>Pseudomonadota</taxon>
        <taxon>Gammaproteobacteria</taxon>
        <taxon>Chromatiales</taxon>
        <taxon>Ectothiorhodospiraceae</taxon>
        <taxon>Ectothiorhodospira</taxon>
    </lineage>
</organism>
<dbReference type="GO" id="GO:0046872">
    <property type="term" value="F:metal ion binding"/>
    <property type="evidence" value="ECO:0007669"/>
    <property type="project" value="UniProtKB-KW"/>
</dbReference>
<feature type="binding site" evidence="4">
    <location>
        <position position="6"/>
    </location>
    <ligand>
        <name>a divalent metal cation</name>
        <dbReference type="ChEBI" id="CHEBI:60240"/>
        <label>1</label>
    </ligand>
</feature>
<dbReference type="RefSeq" id="WP_090203630.1">
    <property type="nucleotide sequence ID" value="NZ_FOFO01000004.1"/>
</dbReference>
<keyword evidence="6" id="KW-1185">Reference proteome</keyword>
<dbReference type="SUPFAM" id="SSF51556">
    <property type="entry name" value="Metallo-dependent hydrolases"/>
    <property type="match status" value="1"/>
</dbReference>
<dbReference type="OrthoDB" id="9810005at2"/>
<feature type="binding site" evidence="4">
    <location>
        <position position="205"/>
    </location>
    <ligand>
        <name>a divalent metal cation</name>
        <dbReference type="ChEBI" id="CHEBI:60240"/>
        <label>1</label>
    </ligand>
</feature>
<feature type="binding site" evidence="4">
    <location>
        <position position="94"/>
    </location>
    <ligand>
        <name>a divalent metal cation</name>
        <dbReference type="ChEBI" id="CHEBI:60240"/>
        <label>1</label>
    </ligand>
</feature>
<dbReference type="GO" id="GO:0016788">
    <property type="term" value="F:hydrolase activity, acting on ester bonds"/>
    <property type="evidence" value="ECO:0007669"/>
    <property type="project" value="InterPro"/>
</dbReference>
<dbReference type="NCBIfam" id="TIGR00010">
    <property type="entry name" value="YchF/TatD family DNA exonuclease"/>
    <property type="match status" value="1"/>
</dbReference>
<evidence type="ECO:0000256" key="2">
    <source>
        <dbReference type="ARBA" id="ARBA00022723"/>
    </source>
</evidence>
<evidence type="ECO:0000313" key="6">
    <source>
        <dbReference type="Proteomes" id="UP000199496"/>
    </source>
</evidence>
<reference evidence="5 6" key="1">
    <citation type="submission" date="2016-10" db="EMBL/GenBank/DDBJ databases">
        <authorList>
            <person name="de Groot N.N."/>
        </authorList>
    </citation>
    <scope>NUCLEOTIDE SEQUENCE [LARGE SCALE GENOMIC DNA]</scope>
    <source>
        <strain evidence="5 6">B7-7</strain>
    </source>
</reference>
<keyword evidence="3" id="KW-0378">Hydrolase</keyword>
<dbReference type="InterPro" id="IPR001130">
    <property type="entry name" value="TatD-like"/>
</dbReference>
<gene>
    <name evidence="5" type="ORF">SAMN05421693_10430</name>
</gene>
<evidence type="ECO:0000256" key="4">
    <source>
        <dbReference type="PIRSR" id="PIRSR005902-1"/>
    </source>
</evidence>
<dbReference type="AlphaFoldDB" id="A0A1H9A3I4"/>
<feature type="binding site" evidence="4">
    <location>
        <position position="8"/>
    </location>
    <ligand>
        <name>a divalent metal cation</name>
        <dbReference type="ChEBI" id="CHEBI:60240"/>
        <label>1</label>
    </ligand>
</feature>
<protein>
    <submittedName>
        <fullName evidence="5">TatD DNase family protein</fullName>
    </submittedName>
</protein>
<feature type="binding site" evidence="4">
    <location>
        <position position="155"/>
    </location>
    <ligand>
        <name>a divalent metal cation</name>
        <dbReference type="ChEBI" id="CHEBI:60240"/>
        <label>2</label>
    </ligand>
</feature>
<name>A0A1H9A3I4_9GAMM</name>
<dbReference type="InterPro" id="IPR015991">
    <property type="entry name" value="TatD/YcfH-like"/>
</dbReference>
<sequence length="258" mass="28213">MLIDSHCHLDRIDLSGFDGDMDCLMDAAAAAGVEHMLCVCIDMQHVSTIQDLAARYPQVSCSVGVHPSTRQGDEPTVDRLVALAADPNVVAIGETGLDYHYNTGDLQWQRERFRVHVQAARATGKPLIVHSRDARADTLAILREENAGDVGGVLHCFTEDWDMAREALDLGFYLSFSGIVTFRNAAPLRDVARQVPADRLLVETDAPYLAPVPFRGKLNHPALVRHVAECLATLRGDSLDHLAALTTDNYRKLFGSGA</sequence>
<dbReference type="Proteomes" id="UP000199496">
    <property type="component" value="Unassembled WGS sequence"/>
</dbReference>
<dbReference type="Gene3D" id="3.20.20.140">
    <property type="entry name" value="Metal-dependent hydrolases"/>
    <property type="match status" value="1"/>
</dbReference>
<comment type="similarity">
    <text evidence="1">Belongs to the metallo-dependent hydrolases superfamily. TatD-type hydrolase family.</text>
</comment>
<dbReference type="PANTHER" id="PTHR46124">
    <property type="entry name" value="D-AMINOACYL-TRNA DEACYLASE"/>
    <property type="match status" value="1"/>
</dbReference>
<dbReference type="InterPro" id="IPR018228">
    <property type="entry name" value="DNase_TatD-rel_CS"/>
</dbReference>
<dbReference type="EMBL" id="FOFO01000004">
    <property type="protein sequence ID" value="SEP71229.1"/>
    <property type="molecule type" value="Genomic_DNA"/>
</dbReference>
<dbReference type="CDD" id="cd01310">
    <property type="entry name" value="TatD_DNAse"/>
    <property type="match status" value="1"/>
</dbReference>